<dbReference type="SUPFAM" id="SSF57756">
    <property type="entry name" value="Retrovirus zinc finger-like domains"/>
    <property type="match status" value="1"/>
</dbReference>
<feature type="non-terminal residue" evidence="3">
    <location>
        <position position="1"/>
    </location>
</feature>
<dbReference type="Gene3D" id="4.10.60.10">
    <property type="entry name" value="Zinc finger, CCHC-type"/>
    <property type="match status" value="1"/>
</dbReference>
<evidence type="ECO:0000259" key="2">
    <source>
        <dbReference type="PROSITE" id="PS50158"/>
    </source>
</evidence>
<dbReference type="Proteomes" id="UP000265520">
    <property type="component" value="Unassembled WGS sequence"/>
</dbReference>
<dbReference type="InterPro" id="IPR054722">
    <property type="entry name" value="PolX-like_BBD"/>
</dbReference>
<dbReference type="GO" id="GO:0003676">
    <property type="term" value="F:nucleic acid binding"/>
    <property type="evidence" value="ECO:0007669"/>
    <property type="project" value="InterPro"/>
</dbReference>
<dbReference type="AlphaFoldDB" id="A0A392MCV4"/>
<keyword evidence="4" id="KW-1185">Reference proteome</keyword>
<dbReference type="Pfam" id="PF00098">
    <property type="entry name" value="zf-CCHC"/>
    <property type="match status" value="1"/>
</dbReference>
<evidence type="ECO:0000256" key="1">
    <source>
        <dbReference type="PROSITE-ProRule" id="PRU00047"/>
    </source>
</evidence>
<keyword evidence="1" id="KW-0863">Zinc-finger</keyword>
<keyword evidence="1" id="KW-0479">Metal-binding</keyword>
<dbReference type="EMBL" id="LXQA010007076">
    <property type="protein sequence ID" value="MCH84598.1"/>
    <property type="molecule type" value="Genomic_DNA"/>
</dbReference>
<dbReference type="InterPro" id="IPR036875">
    <property type="entry name" value="Znf_CCHC_sf"/>
</dbReference>
<protein>
    <submittedName>
        <fullName evidence="3">Retrovirus-related Pol polyprotein from transposon TNT 1-94</fullName>
    </submittedName>
</protein>
<dbReference type="GO" id="GO:0008270">
    <property type="term" value="F:zinc ion binding"/>
    <property type="evidence" value="ECO:0007669"/>
    <property type="project" value="UniProtKB-KW"/>
</dbReference>
<comment type="caution">
    <text evidence="3">The sequence shown here is derived from an EMBL/GenBank/DDBJ whole genome shotgun (WGS) entry which is preliminary data.</text>
</comment>
<gene>
    <name evidence="3" type="ORF">A2U01_0005430</name>
</gene>
<dbReference type="PROSITE" id="PS50158">
    <property type="entry name" value="ZF_CCHC"/>
    <property type="match status" value="1"/>
</dbReference>
<dbReference type="InterPro" id="IPR001878">
    <property type="entry name" value="Znf_CCHC"/>
</dbReference>
<name>A0A392MCV4_9FABA</name>
<sequence length="152" mass="17095">SKVKCYNCDKYGHFADECRSGKGKKSDEEANVAQSTETGKDSVLLMMATTCESDSTGQEWFLDSGCSNHMIGNRDWLAELDTNKKTNVKLADCRYLTAEGIGNVIIKRSDGKKAVIENVLEISVEIKPVKESNLQVHNTIWKDDVYVKYYTR</sequence>
<dbReference type="SMART" id="SM00343">
    <property type="entry name" value="ZnF_C2HC"/>
    <property type="match status" value="1"/>
</dbReference>
<proteinExistence type="predicted"/>
<organism evidence="3 4">
    <name type="scientific">Trifolium medium</name>
    <dbReference type="NCBI Taxonomy" id="97028"/>
    <lineage>
        <taxon>Eukaryota</taxon>
        <taxon>Viridiplantae</taxon>
        <taxon>Streptophyta</taxon>
        <taxon>Embryophyta</taxon>
        <taxon>Tracheophyta</taxon>
        <taxon>Spermatophyta</taxon>
        <taxon>Magnoliopsida</taxon>
        <taxon>eudicotyledons</taxon>
        <taxon>Gunneridae</taxon>
        <taxon>Pentapetalae</taxon>
        <taxon>rosids</taxon>
        <taxon>fabids</taxon>
        <taxon>Fabales</taxon>
        <taxon>Fabaceae</taxon>
        <taxon>Papilionoideae</taxon>
        <taxon>50 kb inversion clade</taxon>
        <taxon>NPAAA clade</taxon>
        <taxon>Hologalegina</taxon>
        <taxon>IRL clade</taxon>
        <taxon>Trifolieae</taxon>
        <taxon>Trifolium</taxon>
    </lineage>
</organism>
<reference evidence="3 4" key="1">
    <citation type="journal article" date="2018" name="Front. Plant Sci.">
        <title>Red Clover (Trifolium pratense) and Zigzag Clover (T. medium) - A Picture of Genomic Similarities and Differences.</title>
        <authorList>
            <person name="Dluhosova J."/>
            <person name="Istvanek J."/>
            <person name="Nedelnik J."/>
            <person name="Repkova J."/>
        </authorList>
    </citation>
    <scope>NUCLEOTIDE SEQUENCE [LARGE SCALE GENOMIC DNA]</scope>
    <source>
        <strain evidence="4">cv. 10/8</strain>
        <tissue evidence="3">Leaf</tissue>
    </source>
</reference>
<evidence type="ECO:0000313" key="4">
    <source>
        <dbReference type="Proteomes" id="UP000265520"/>
    </source>
</evidence>
<accession>A0A392MCV4</accession>
<dbReference type="Pfam" id="PF22936">
    <property type="entry name" value="Pol_BBD"/>
    <property type="match status" value="1"/>
</dbReference>
<evidence type="ECO:0000313" key="3">
    <source>
        <dbReference type="EMBL" id="MCH84598.1"/>
    </source>
</evidence>
<feature type="domain" description="CCHC-type" evidence="2">
    <location>
        <begin position="4"/>
        <end position="20"/>
    </location>
</feature>
<keyword evidence="1" id="KW-0862">Zinc</keyword>